<evidence type="ECO:0000313" key="1">
    <source>
        <dbReference type="EMBL" id="GJC86116.1"/>
    </source>
</evidence>
<gene>
    <name evidence="1" type="ORF">ColLi_08954</name>
</gene>
<dbReference type="AlphaFoldDB" id="A0AA37GRW8"/>
<proteinExistence type="predicted"/>
<dbReference type="EMBL" id="BPPX01000020">
    <property type="protein sequence ID" value="GJC86116.1"/>
    <property type="molecule type" value="Genomic_DNA"/>
</dbReference>
<keyword evidence="2" id="KW-1185">Reference proteome</keyword>
<protein>
    <submittedName>
        <fullName evidence="1">Uncharacterized protein</fullName>
    </submittedName>
</protein>
<reference evidence="1 2" key="1">
    <citation type="submission" date="2021-07" db="EMBL/GenBank/DDBJ databases">
        <title>Genome data of Colletotrichum spaethianum.</title>
        <authorList>
            <person name="Utami Y.D."/>
            <person name="Hiruma K."/>
        </authorList>
    </citation>
    <scope>NUCLEOTIDE SEQUENCE [LARGE SCALE GENOMIC DNA]</scope>
    <source>
        <strain evidence="1 2">MAFF 242679</strain>
    </source>
</reference>
<dbReference type="InterPro" id="IPR053181">
    <property type="entry name" value="EcdB-like_regulator"/>
</dbReference>
<organism evidence="1 2">
    <name type="scientific">Colletotrichum liriopes</name>
    <dbReference type="NCBI Taxonomy" id="708192"/>
    <lineage>
        <taxon>Eukaryota</taxon>
        <taxon>Fungi</taxon>
        <taxon>Dikarya</taxon>
        <taxon>Ascomycota</taxon>
        <taxon>Pezizomycotina</taxon>
        <taxon>Sordariomycetes</taxon>
        <taxon>Hypocreomycetidae</taxon>
        <taxon>Glomerellales</taxon>
        <taxon>Glomerellaceae</taxon>
        <taxon>Colletotrichum</taxon>
        <taxon>Colletotrichum spaethianum species complex</taxon>
    </lineage>
</organism>
<evidence type="ECO:0000313" key="2">
    <source>
        <dbReference type="Proteomes" id="UP001055172"/>
    </source>
</evidence>
<sequence length="166" mass="18599">MEFYELSRLVDLFLANVHPMNPIIDAQVLRQMLKQVAENGPDWSAATCIVALTCALGAISQRPGQRTPSGTPRGYSVEPNRHLASRYWSVAEKRLGFSMGSPGWESVQCLCLAGLTMPSGKAETPSDFPQSLSLEQILYFTCFKSEWYLQFHLVIDMIVGHWLTVF</sequence>
<dbReference type="CDD" id="cd12148">
    <property type="entry name" value="fungal_TF_MHR"/>
    <property type="match status" value="1"/>
</dbReference>
<dbReference type="PANTHER" id="PTHR47785:SF5">
    <property type="entry name" value="ZN(II)2CYS6 TRANSCRIPTION FACTOR (EUROFUNG)"/>
    <property type="match status" value="1"/>
</dbReference>
<dbReference type="Proteomes" id="UP001055172">
    <property type="component" value="Unassembled WGS sequence"/>
</dbReference>
<dbReference type="PANTHER" id="PTHR47785">
    <property type="entry name" value="ZN(II)2CYS6 TRANSCRIPTION FACTOR (EUROFUNG)-RELATED-RELATED"/>
    <property type="match status" value="1"/>
</dbReference>
<accession>A0AA37GRW8</accession>
<comment type="caution">
    <text evidence="1">The sequence shown here is derived from an EMBL/GenBank/DDBJ whole genome shotgun (WGS) entry which is preliminary data.</text>
</comment>
<name>A0AA37GRW8_9PEZI</name>